<organism evidence="1 2">
    <name type="scientific">Providencia rettgeri</name>
    <dbReference type="NCBI Taxonomy" id="587"/>
    <lineage>
        <taxon>Bacteria</taxon>
        <taxon>Pseudomonadati</taxon>
        <taxon>Pseudomonadota</taxon>
        <taxon>Gammaproteobacteria</taxon>
        <taxon>Enterobacterales</taxon>
        <taxon>Morganellaceae</taxon>
        <taxon>Providencia</taxon>
    </lineage>
</organism>
<name>A0AAP2JVK3_PRORE</name>
<dbReference type="AlphaFoldDB" id="A0AAP2JVK3"/>
<accession>A0AAP2JVK3</accession>
<sequence length="104" mass="11612">MSQAPQSEIQAIALFNQLGRKAVEARFDELSHTAQARLDESYRIHGTIPVGFTALNFMTNDERTERHQLLLAIQLCTDPKAEAHARIMARRAAMKRGDHAVTVG</sequence>
<dbReference type="Proteomes" id="UP000824410">
    <property type="component" value="Unassembled WGS sequence"/>
</dbReference>
<gene>
    <name evidence="1" type="ORF">EX242_03290</name>
</gene>
<comment type="caution">
    <text evidence="1">The sequence shown here is derived from an EMBL/GenBank/DDBJ whole genome shotgun (WGS) entry which is preliminary data.</text>
</comment>
<proteinExistence type="predicted"/>
<dbReference type="RefSeq" id="WP_131680290.1">
    <property type="nucleotide sequence ID" value="NZ_SHCZ01000007.1"/>
</dbReference>
<protein>
    <submittedName>
        <fullName evidence="1">Uncharacterized protein</fullName>
    </submittedName>
</protein>
<evidence type="ECO:0000313" key="1">
    <source>
        <dbReference type="EMBL" id="MBX6979290.1"/>
    </source>
</evidence>
<reference evidence="1" key="1">
    <citation type="submission" date="2019-02" db="EMBL/GenBank/DDBJ databases">
        <title>Genomic characterization of isolates from hospital effluents in KZN, South Africa.</title>
        <authorList>
            <person name="Ntshobeni N."/>
            <person name="Allam M."/>
            <person name="Ismail A."/>
            <person name="Amoako D."/>
            <person name="Essack S."/>
            <person name="Chenia H."/>
        </authorList>
    </citation>
    <scope>NUCLEOTIDE SEQUENCE</scope>
    <source>
        <strain evidence="1">AFE97_S1</strain>
    </source>
</reference>
<dbReference type="EMBL" id="SHDO01000004">
    <property type="protein sequence ID" value="MBX6979290.1"/>
    <property type="molecule type" value="Genomic_DNA"/>
</dbReference>
<evidence type="ECO:0000313" key="2">
    <source>
        <dbReference type="Proteomes" id="UP000824410"/>
    </source>
</evidence>